<sequence length="583" mass="65743">MADINDQKQATLSSDSIGSGDRPEQSFEDMAVQARHRRQEAMVSSYGSAHGSYLYPSLCGSCVLVLQALYHSVSYCIEELRGPNIEKEKQDRSSPKGVIEACFEGSESNKNSPDNSPHAVVSCTGSVALSNWKKLFQLWKRRSKKHLASIPILSASKRSRKSCKRVEEDPMMQELYNYKSSLQNFSLPELRAATDNFNRDEYKVLFLVENIIGMGGYSIVYKGCLKDGRFVAIKRATKGTSDEMTAAFLSELGIIAHVNHPNTATLIGCGVEGGMHLVFQLSPFGSLASVLHGSKGILDWSKRYMIALGTADGLKYLHESCERRIIHRDIKAENILLTENFEPQDHTLILIFEYVLDENTSRKMKSRVMVKVLNITCRVSVMKVEFSDSISCQEACRDVSFVLFFICDFGLAKWLPKQWTHHNVSKFEGTFGYLAPEYFMHGLVNEKTDVYAFGVLLLELIAGRRVLDDQQQSIVIWAKPLLDKNDIKGLIDPSLGDDYDPKEANRMVSTASLCIEHSPILRPQMSQITVRLRCDGHLANCCKKSWNRSIRRTYSNELLDAQEYNSTKHLNSIDRLREIDLSS</sequence>
<evidence type="ECO:0000259" key="8">
    <source>
        <dbReference type="PROSITE" id="PS50011"/>
    </source>
</evidence>
<evidence type="ECO:0000256" key="2">
    <source>
        <dbReference type="ARBA" id="ARBA00022679"/>
    </source>
</evidence>
<dbReference type="OrthoDB" id="4062651at2759"/>
<feature type="compositionally biased region" description="Polar residues" evidence="7">
    <location>
        <begin position="7"/>
        <end position="17"/>
    </location>
</feature>
<dbReference type="InterPro" id="IPR017441">
    <property type="entry name" value="Protein_kinase_ATP_BS"/>
</dbReference>
<evidence type="ECO:0000256" key="6">
    <source>
        <dbReference type="PROSITE-ProRule" id="PRU10141"/>
    </source>
</evidence>
<dbReference type="SMART" id="SM00220">
    <property type="entry name" value="S_TKc"/>
    <property type="match status" value="1"/>
</dbReference>
<dbReference type="SUPFAM" id="SSF56112">
    <property type="entry name" value="Protein kinase-like (PK-like)"/>
    <property type="match status" value="1"/>
</dbReference>
<protein>
    <submittedName>
        <fullName evidence="9">Receptor-like cytosolic serine/threonine-protein kinase RBK2</fullName>
    </submittedName>
</protein>
<dbReference type="InterPro" id="IPR008271">
    <property type="entry name" value="Ser/Thr_kinase_AS"/>
</dbReference>
<dbReference type="PANTHER" id="PTHR47987">
    <property type="entry name" value="OS08G0249100 PROTEIN"/>
    <property type="match status" value="1"/>
</dbReference>
<dbReference type="Gene3D" id="3.30.200.20">
    <property type="entry name" value="Phosphorylase Kinase, domain 1"/>
    <property type="match status" value="1"/>
</dbReference>
<evidence type="ECO:0000313" key="9">
    <source>
        <dbReference type="EMBL" id="KAA3472238.1"/>
    </source>
</evidence>
<keyword evidence="2" id="KW-0808">Transferase</keyword>
<keyword evidence="1" id="KW-0723">Serine/threonine-protein kinase</keyword>
<proteinExistence type="predicted"/>
<dbReference type="PROSITE" id="PS50011">
    <property type="entry name" value="PROTEIN_KINASE_DOM"/>
    <property type="match status" value="1"/>
</dbReference>
<dbReference type="PROSITE" id="PS00108">
    <property type="entry name" value="PROTEIN_KINASE_ST"/>
    <property type="match status" value="1"/>
</dbReference>
<dbReference type="PANTHER" id="PTHR47987:SF14">
    <property type="entry name" value="RECEPTOR-LIKE CYTOSOLIC SERINE_THREONINE-PROTEIN KINASE RBK2"/>
    <property type="match status" value="1"/>
</dbReference>
<dbReference type="Pfam" id="PF07714">
    <property type="entry name" value="PK_Tyr_Ser-Thr"/>
    <property type="match status" value="1"/>
</dbReference>
<evidence type="ECO:0000256" key="4">
    <source>
        <dbReference type="ARBA" id="ARBA00022777"/>
    </source>
</evidence>
<feature type="binding site" evidence="6">
    <location>
        <position position="234"/>
    </location>
    <ligand>
        <name>ATP</name>
        <dbReference type="ChEBI" id="CHEBI:30616"/>
    </ligand>
</feature>
<feature type="domain" description="Protein kinase" evidence="8">
    <location>
        <begin position="206"/>
        <end position="538"/>
    </location>
</feature>
<evidence type="ECO:0000313" key="10">
    <source>
        <dbReference type="Proteomes" id="UP000325315"/>
    </source>
</evidence>
<keyword evidence="5 6" id="KW-0067">ATP-binding</keyword>
<gene>
    <name evidence="9" type="ORF">EPI10_022735</name>
</gene>
<evidence type="ECO:0000256" key="3">
    <source>
        <dbReference type="ARBA" id="ARBA00022741"/>
    </source>
</evidence>
<evidence type="ECO:0000256" key="5">
    <source>
        <dbReference type="ARBA" id="ARBA00022840"/>
    </source>
</evidence>
<dbReference type="Pfam" id="PF00069">
    <property type="entry name" value="Pkinase"/>
    <property type="match status" value="1"/>
</dbReference>
<dbReference type="InterPro" id="IPR000719">
    <property type="entry name" value="Prot_kinase_dom"/>
</dbReference>
<keyword evidence="4 9" id="KW-0418">Kinase</keyword>
<dbReference type="GO" id="GO:0004672">
    <property type="term" value="F:protein kinase activity"/>
    <property type="evidence" value="ECO:0007669"/>
    <property type="project" value="InterPro"/>
</dbReference>
<feature type="region of interest" description="Disordered" evidence="7">
    <location>
        <begin position="1"/>
        <end position="31"/>
    </location>
</feature>
<dbReference type="Gene3D" id="1.10.510.10">
    <property type="entry name" value="Transferase(Phosphotransferase) domain 1"/>
    <property type="match status" value="1"/>
</dbReference>
<accession>A0A5B6VTA6</accession>
<keyword evidence="10" id="KW-1185">Reference proteome</keyword>
<evidence type="ECO:0000256" key="1">
    <source>
        <dbReference type="ARBA" id="ARBA00022527"/>
    </source>
</evidence>
<dbReference type="GO" id="GO:0005524">
    <property type="term" value="F:ATP binding"/>
    <property type="evidence" value="ECO:0007669"/>
    <property type="project" value="UniProtKB-UniRule"/>
</dbReference>
<organism evidence="9 10">
    <name type="scientific">Gossypium australe</name>
    <dbReference type="NCBI Taxonomy" id="47621"/>
    <lineage>
        <taxon>Eukaryota</taxon>
        <taxon>Viridiplantae</taxon>
        <taxon>Streptophyta</taxon>
        <taxon>Embryophyta</taxon>
        <taxon>Tracheophyta</taxon>
        <taxon>Spermatophyta</taxon>
        <taxon>Magnoliopsida</taxon>
        <taxon>eudicotyledons</taxon>
        <taxon>Gunneridae</taxon>
        <taxon>Pentapetalae</taxon>
        <taxon>rosids</taxon>
        <taxon>malvids</taxon>
        <taxon>Malvales</taxon>
        <taxon>Malvaceae</taxon>
        <taxon>Malvoideae</taxon>
        <taxon>Gossypium</taxon>
    </lineage>
</organism>
<dbReference type="PROSITE" id="PS00107">
    <property type="entry name" value="PROTEIN_KINASE_ATP"/>
    <property type="match status" value="1"/>
</dbReference>
<reference evidence="10" key="1">
    <citation type="journal article" date="2019" name="Plant Biotechnol. J.">
        <title>Genome sequencing of the Australian wild diploid species Gossypium australe highlights disease resistance and delayed gland morphogenesis.</title>
        <authorList>
            <person name="Cai Y."/>
            <person name="Cai X."/>
            <person name="Wang Q."/>
            <person name="Wang P."/>
            <person name="Zhang Y."/>
            <person name="Cai C."/>
            <person name="Xu Y."/>
            <person name="Wang K."/>
            <person name="Zhou Z."/>
            <person name="Wang C."/>
            <person name="Geng S."/>
            <person name="Li B."/>
            <person name="Dong Q."/>
            <person name="Hou Y."/>
            <person name="Wang H."/>
            <person name="Ai P."/>
            <person name="Liu Z."/>
            <person name="Yi F."/>
            <person name="Sun M."/>
            <person name="An G."/>
            <person name="Cheng J."/>
            <person name="Zhang Y."/>
            <person name="Shi Q."/>
            <person name="Xie Y."/>
            <person name="Shi X."/>
            <person name="Chang Y."/>
            <person name="Huang F."/>
            <person name="Chen Y."/>
            <person name="Hong S."/>
            <person name="Mi L."/>
            <person name="Sun Q."/>
            <person name="Zhang L."/>
            <person name="Zhou B."/>
            <person name="Peng R."/>
            <person name="Zhang X."/>
            <person name="Liu F."/>
        </authorList>
    </citation>
    <scope>NUCLEOTIDE SEQUENCE [LARGE SCALE GENOMIC DNA]</scope>
    <source>
        <strain evidence="10">cv. PA1801</strain>
    </source>
</reference>
<dbReference type="InterPro" id="IPR001245">
    <property type="entry name" value="Ser-Thr/Tyr_kinase_cat_dom"/>
</dbReference>
<dbReference type="EMBL" id="SMMG02000005">
    <property type="protein sequence ID" value="KAA3472238.1"/>
    <property type="molecule type" value="Genomic_DNA"/>
</dbReference>
<dbReference type="InterPro" id="IPR011009">
    <property type="entry name" value="Kinase-like_dom_sf"/>
</dbReference>
<dbReference type="AlphaFoldDB" id="A0A5B6VTA6"/>
<dbReference type="InterPro" id="IPR046958">
    <property type="entry name" value="RBK1/2/STUNTED"/>
</dbReference>
<dbReference type="Proteomes" id="UP000325315">
    <property type="component" value="Unassembled WGS sequence"/>
</dbReference>
<evidence type="ECO:0000256" key="7">
    <source>
        <dbReference type="SAM" id="MobiDB-lite"/>
    </source>
</evidence>
<comment type="caution">
    <text evidence="9">The sequence shown here is derived from an EMBL/GenBank/DDBJ whole genome shotgun (WGS) entry which is preliminary data.</text>
</comment>
<keyword evidence="9" id="KW-0675">Receptor</keyword>
<name>A0A5B6VTA6_9ROSI</name>
<keyword evidence="3 6" id="KW-0547">Nucleotide-binding</keyword>